<evidence type="ECO:0000259" key="3">
    <source>
        <dbReference type="PROSITE" id="PS50002"/>
    </source>
</evidence>
<protein>
    <recommendedName>
        <fullName evidence="3">SH3 domain-containing protein</fullName>
    </recommendedName>
</protein>
<keyword evidence="1 2" id="KW-0728">SH3 domain</keyword>
<dbReference type="PANTHER" id="PTHR13357:SF1">
    <property type="entry name" value="NCK-INTERACTING PROTEIN WITH SH3 DOMAIN"/>
    <property type="match status" value="1"/>
</dbReference>
<dbReference type="Gene3D" id="2.30.30.40">
    <property type="entry name" value="SH3 Domains"/>
    <property type="match status" value="1"/>
</dbReference>
<reference evidence="4" key="1">
    <citation type="submission" date="2022-01" db="UniProtKB">
        <authorList>
            <consortium name="EnsemblMetazoa"/>
        </authorList>
    </citation>
    <scope>IDENTIFICATION</scope>
</reference>
<dbReference type="OMA" id="RTNASHF"/>
<dbReference type="EnsemblMetazoa" id="XM_024225586.1">
    <property type="protein sequence ID" value="XP_024081354.1"/>
    <property type="gene ID" value="LOC106661414"/>
</dbReference>
<dbReference type="SUPFAM" id="SSF50044">
    <property type="entry name" value="SH3-domain"/>
    <property type="match status" value="1"/>
</dbReference>
<dbReference type="Pfam" id="PF09431">
    <property type="entry name" value="SPIN90_LRD"/>
    <property type="match status" value="1"/>
</dbReference>
<dbReference type="GO" id="GO:0006897">
    <property type="term" value="P:endocytosis"/>
    <property type="evidence" value="ECO:0007669"/>
    <property type="project" value="TreeGrafter"/>
</dbReference>
<dbReference type="PANTHER" id="PTHR13357">
    <property type="entry name" value="SH3 ADAPTER PROTEIN SPIN90 NCK INTERACTING PROTEIN WITH SH3 DOMAIN"/>
    <property type="match status" value="1"/>
</dbReference>
<sequence length="605" mass="68673">MQKTKKEGDFEMLEAMYDFTGTIAHTLSFKRGDNFIFHSASNLKRNWWSVIDSLGKIGYIPSNYVSINKVSKGKMLEFITYAIEELDNEILKVGGTEKRLDVMRELNLKKQEILDSKQKTNSIKDKHAGTRQLKNSTTLNEDLVKKTEDQNPPLAMRVSVSETKFPDGKSAEINLDGKNTSNITPHSAYLLIQQVRNQTGLSFEGSRIAVGVVAEGFLELLPSNCVPSLESFLELLQNEIIPTSAIIDDTQDAQNLCQILTHLTNARGDAQQRSWHLWDDEATIKKNITQLSSILSNADPMISKRVFKKNNFDDVLMLVDYYQMEDRSSIRQLLVQAFAVMCTLDKVIINLLLNSVLPMELGREMQSNFASRCKLSKPALLLAMIFSTGEAMPITHLDQLGVDFVKMILEVIELERGSEIADKMLTLILSYNLQFKHKSSANVIIQALQEVTCAKTFSEKVLLLINREEDPLAKLKAHECPCHSVLKLLKDLFSNTATADLFYTNDVKVLIDIVVRQITDLPPNNKKRTEYLELCKLILYCCDSLAFEHRLSELKNVFYHILKDEVPPVEKDKSIVLEITEALPKIFGFWSEKGRLFHRSNGKQM</sequence>
<proteinExistence type="predicted"/>
<dbReference type="OrthoDB" id="445362at2759"/>
<evidence type="ECO:0000313" key="5">
    <source>
        <dbReference type="Proteomes" id="UP000494040"/>
    </source>
</evidence>
<dbReference type="GO" id="GO:0071933">
    <property type="term" value="F:Arp2/3 complex binding"/>
    <property type="evidence" value="ECO:0007669"/>
    <property type="project" value="TreeGrafter"/>
</dbReference>
<dbReference type="SMART" id="SM00326">
    <property type="entry name" value="SH3"/>
    <property type="match status" value="1"/>
</dbReference>
<dbReference type="Proteomes" id="UP000494040">
    <property type="component" value="Unassembled WGS sequence"/>
</dbReference>
<dbReference type="PROSITE" id="PS50002">
    <property type="entry name" value="SH3"/>
    <property type="match status" value="1"/>
</dbReference>
<evidence type="ECO:0000313" key="4">
    <source>
        <dbReference type="EnsemblMetazoa" id="XP_024081354.1"/>
    </source>
</evidence>
<dbReference type="RefSeq" id="XP_024081354.1">
    <property type="nucleotide sequence ID" value="XM_024225586.1"/>
</dbReference>
<dbReference type="Pfam" id="PF00018">
    <property type="entry name" value="SH3_1"/>
    <property type="match status" value="1"/>
</dbReference>
<dbReference type="InterPro" id="IPR001452">
    <property type="entry name" value="SH3_domain"/>
</dbReference>
<feature type="domain" description="SH3" evidence="3">
    <location>
        <begin position="8"/>
        <end position="70"/>
    </location>
</feature>
<dbReference type="InterPro" id="IPR018556">
    <property type="entry name" value="SPIN90/Ldb17_LRD"/>
</dbReference>
<keyword evidence="5" id="KW-1185">Reference proteome</keyword>
<accession>A0A8I6SGN0</accession>
<dbReference type="GeneID" id="106661414"/>
<organism evidence="4 5">
    <name type="scientific">Cimex lectularius</name>
    <name type="common">Bed bug</name>
    <name type="synonym">Acanthia lectularia</name>
    <dbReference type="NCBI Taxonomy" id="79782"/>
    <lineage>
        <taxon>Eukaryota</taxon>
        <taxon>Metazoa</taxon>
        <taxon>Ecdysozoa</taxon>
        <taxon>Arthropoda</taxon>
        <taxon>Hexapoda</taxon>
        <taxon>Insecta</taxon>
        <taxon>Pterygota</taxon>
        <taxon>Neoptera</taxon>
        <taxon>Paraneoptera</taxon>
        <taxon>Hemiptera</taxon>
        <taxon>Heteroptera</taxon>
        <taxon>Panheteroptera</taxon>
        <taxon>Cimicomorpha</taxon>
        <taxon>Cimicidae</taxon>
        <taxon>Cimex</taxon>
    </lineage>
</organism>
<dbReference type="AlphaFoldDB" id="A0A8I6SGN0"/>
<evidence type="ECO:0000256" key="1">
    <source>
        <dbReference type="ARBA" id="ARBA00022443"/>
    </source>
</evidence>
<name>A0A8I6SGN0_CIMLE</name>
<dbReference type="InterPro" id="IPR036028">
    <property type="entry name" value="SH3-like_dom_sf"/>
</dbReference>
<evidence type="ECO:0000256" key="2">
    <source>
        <dbReference type="PROSITE-ProRule" id="PRU00192"/>
    </source>
</evidence>
<dbReference type="InterPro" id="IPR030125">
    <property type="entry name" value="SPIN90/Ldb17"/>
</dbReference>